<evidence type="ECO:0000256" key="1">
    <source>
        <dbReference type="SAM" id="Phobius"/>
    </source>
</evidence>
<reference evidence="3" key="1">
    <citation type="journal article" date="2023" name="G3 (Bethesda)">
        <title>A reference genome for the long-term kleptoplast-retaining sea slug Elysia crispata morphotype clarki.</title>
        <authorList>
            <person name="Eastman K.E."/>
            <person name="Pendleton A.L."/>
            <person name="Shaikh M.A."/>
            <person name="Suttiyut T."/>
            <person name="Ogas R."/>
            <person name="Tomko P."/>
            <person name="Gavelis G."/>
            <person name="Widhalm J.R."/>
            <person name="Wisecaver J.H."/>
        </authorList>
    </citation>
    <scope>NUCLEOTIDE SEQUENCE</scope>
    <source>
        <strain evidence="3">ECLA1</strain>
    </source>
</reference>
<dbReference type="SUPFAM" id="SSF57302">
    <property type="entry name" value="Snake toxin-like"/>
    <property type="match status" value="1"/>
</dbReference>
<sequence>MNVDGIFLLAVVMMMMLLEVADGTIMCSSCRSDVNPKCEIDPPPPQPCVDLGSGGVESCSTVRIFNEETGKLTQFVRSCSDSVKQDTPCFHHRPGYKTCADICYTDGCNAAANLATPMQLVLTGLFLSVLFVKLKMS</sequence>
<dbReference type="Proteomes" id="UP001283361">
    <property type="component" value="Unassembled WGS sequence"/>
</dbReference>
<evidence type="ECO:0000256" key="2">
    <source>
        <dbReference type="SAM" id="SignalP"/>
    </source>
</evidence>
<keyword evidence="1" id="KW-0472">Membrane</keyword>
<dbReference type="EMBL" id="JAWDGP010005302">
    <property type="protein sequence ID" value="KAK3757968.1"/>
    <property type="molecule type" value="Genomic_DNA"/>
</dbReference>
<dbReference type="AlphaFoldDB" id="A0AAE0YVN5"/>
<protein>
    <recommendedName>
        <fullName evidence="5">Protein sleepless</fullName>
    </recommendedName>
</protein>
<proteinExistence type="predicted"/>
<evidence type="ECO:0000313" key="4">
    <source>
        <dbReference type="Proteomes" id="UP001283361"/>
    </source>
</evidence>
<accession>A0AAE0YVN5</accession>
<feature type="signal peptide" evidence="2">
    <location>
        <begin position="1"/>
        <end position="23"/>
    </location>
</feature>
<dbReference type="InterPro" id="IPR045860">
    <property type="entry name" value="Snake_toxin-like_sf"/>
</dbReference>
<keyword evidence="2" id="KW-0732">Signal</keyword>
<evidence type="ECO:0008006" key="5">
    <source>
        <dbReference type="Google" id="ProtNLM"/>
    </source>
</evidence>
<feature type="transmembrane region" description="Helical" evidence="1">
    <location>
        <begin position="114"/>
        <end position="132"/>
    </location>
</feature>
<evidence type="ECO:0000313" key="3">
    <source>
        <dbReference type="EMBL" id="KAK3757968.1"/>
    </source>
</evidence>
<gene>
    <name evidence="3" type="ORF">RRG08_058282</name>
</gene>
<feature type="chain" id="PRO_5042228845" description="Protein sleepless" evidence="2">
    <location>
        <begin position="24"/>
        <end position="137"/>
    </location>
</feature>
<keyword evidence="1" id="KW-1133">Transmembrane helix</keyword>
<organism evidence="3 4">
    <name type="scientific">Elysia crispata</name>
    <name type="common">lettuce slug</name>
    <dbReference type="NCBI Taxonomy" id="231223"/>
    <lineage>
        <taxon>Eukaryota</taxon>
        <taxon>Metazoa</taxon>
        <taxon>Spiralia</taxon>
        <taxon>Lophotrochozoa</taxon>
        <taxon>Mollusca</taxon>
        <taxon>Gastropoda</taxon>
        <taxon>Heterobranchia</taxon>
        <taxon>Euthyneura</taxon>
        <taxon>Panpulmonata</taxon>
        <taxon>Sacoglossa</taxon>
        <taxon>Placobranchoidea</taxon>
        <taxon>Plakobranchidae</taxon>
        <taxon>Elysia</taxon>
    </lineage>
</organism>
<name>A0AAE0YVN5_9GAST</name>
<keyword evidence="1" id="KW-0812">Transmembrane</keyword>
<keyword evidence="4" id="KW-1185">Reference proteome</keyword>
<comment type="caution">
    <text evidence="3">The sequence shown here is derived from an EMBL/GenBank/DDBJ whole genome shotgun (WGS) entry which is preliminary data.</text>
</comment>